<keyword evidence="1" id="KW-1133">Transmembrane helix</keyword>
<feature type="transmembrane region" description="Helical" evidence="1">
    <location>
        <begin position="7"/>
        <end position="25"/>
    </location>
</feature>
<sequence>MPKVKHVLVAGVAAGIVGGLVKLGWENLLPPRTPARNATNPPQRLLEQLGVPASVTHATYTYSEQQIPYVSLLMHFGFSITFALAYQVLGRRMPILKVGQGTLFGLGVWGAYHAVLMPMMGTIPSVKDQPIEEHVSEILGHMVWMWSVDRVEVAMKK</sequence>
<dbReference type="OrthoDB" id="1629003at2"/>
<evidence type="ECO:0000256" key="1">
    <source>
        <dbReference type="SAM" id="Phobius"/>
    </source>
</evidence>
<reference evidence="2 3" key="1">
    <citation type="journal article" date="2015" name="Genome Announc.">
        <title>Expanding the biotechnology potential of lactobacilli through comparative genomics of 213 strains and associated genera.</title>
        <authorList>
            <person name="Sun Z."/>
            <person name="Harris H.M."/>
            <person name="McCann A."/>
            <person name="Guo C."/>
            <person name="Argimon S."/>
            <person name="Zhang W."/>
            <person name="Yang X."/>
            <person name="Jeffery I.B."/>
            <person name="Cooney J.C."/>
            <person name="Kagawa T.F."/>
            <person name="Liu W."/>
            <person name="Song Y."/>
            <person name="Salvetti E."/>
            <person name="Wrobel A."/>
            <person name="Rasinkangas P."/>
            <person name="Parkhill J."/>
            <person name="Rea M.C."/>
            <person name="O'Sullivan O."/>
            <person name="Ritari J."/>
            <person name="Douillard F.P."/>
            <person name="Paul Ross R."/>
            <person name="Yang R."/>
            <person name="Briner A.E."/>
            <person name="Felis G.E."/>
            <person name="de Vos W.M."/>
            <person name="Barrangou R."/>
            <person name="Klaenhammer T.R."/>
            <person name="Caufield P.W."/>
            <person name="Cui Y."/>
            <person name="Zhang H."/>
            <person name="O'Toole P.W."/>
        </authorList>
    </citation>
    <scope>NUCLEOTIDE SEQUENCE [LARGE SCALE GENOMIC DNA]</scope>
    <source>
        <strain evidence="2 3">DSM 23927</strain>
    </source>
</reference>
<dbReference type="PATRIC" id="fig|1423727.3.peg.1478"/>
<proteinExistence type="predicted"/>
<feature type="transmembrane region" description="Helical" evidence="1">
    <location>
        <begin position="69"/>
        <end position="89"/>
    </location>
</feature>
<feature type="transmembrane region" description="Helical" evidence="1">
    <location>
        <begin position="101"/>
        <end position="121"/>
    </location>
</feature>
<accession>A0A0R2B6S9</accession>
<evidence type="ECO:0000313" key="2">
    <source>
        <dbReference type="EMBL" id="KRM71798.1"/>
    </source>
</evidence>
<comment type="caution">
    <text evidence="2">The sequence shown here is derived from an EMBL/GenBank/DDBJ whole genome shotgun (WGS) entry which is preliminary data.</text>
</comment>
<gene>
    <name evidence="2" type="ORF">FC34_GL001459</name>
</gene>
<protein>
    <recommendedName>
        <fullName evidence="4">Periplasmic secreted protein</fullName>
    </recommendedName>
</protein>
<dbReference type="Pfam" id="PF07274">
    <property type="entry name" value="DUF1440"/>
    <property type="match status" value="1"/>
</dbReference>
<dbReference type="RefSeq" id="WP_057894740.1">
    <property type="nucleotide sequence ID" value="NZ_AYZQ01000003.1"/>
</dbReference>
<dbReference type="EMBL" id="AYZQ01000003">
    <property type="protein sequence ID" value="KRM71798.1"/>
    <property type="molecule type" value="Genomic_DNA"/>
</dbReference>
<evidence type="ECO:0008006" key="4">
    <source>
        <dbReference type="Google" id="ProtNLM"/>
    </source>
</evidence>
<dbReference type="Proteomes" id="UP000051672">
    <property type="component" value="Unassembled WGS sequence"/>
</dbReference>
<keyword evidence="1" id="KW-0812">Transmembrane</keyword>
<dbReference type="InterPro" id="IPR009898">
    <property type="entry name" value="DUF1440"/>
</dbReference>
<dbReference type="AlphaFoldDB" id="A0A0R2B6S9"/>
<name>A0A0R2B6S9_9LACO</name>
<keyword evidence="1" id="KW-0472">Membrane</keyword>
<evidence type="ECO:0000313" key="3">
    <source>
        <dbReference type="Proteomes" id="UP000051672"/>
    </source>
</evidence>
<organism evidence="2 3">
    <name type="scientific">Lacticaseibacillus brantae DSM 23927</name>
    <dbReference type="NCBI Taxonomy" id="1423727"/>
    <lineage>
        <taxon>Bacteria</taxon>
        <taxon>Bacillati</taxon>
        <taxon>Bacillota</taxon>
        <taxon>Bacilli</taxon>
        <taxon>Lactobacillales</taxon>
        <taxon>Lactobacillaceae</taxon>
        <taxon>Lacticaseibacillus</taxon>
    </lineage>
</organism>
<dbReference type="STRING" id="1423727.FC34_GL001459"/>
<keyword evidence="3" id="KW-1185">Reference proteome</keyword>